<keyword evidence="8 12" id="KW-0198">Cysteine biosynthesis</keyword>
<evidence type="ECO:0000256" key="8">
    <source>
        <dbReference type="ARBA" id="ARBA00023192"/>
    </source>
</evidence>
<feature type="binding site" evidence="10">
    <location>
        <begin position="179"/>
        <end position="183"/>
    </location>
    <ligand>
        <name>pyridoxal 5'-phosphate</name>
        <dbReference type="ChEBI" id="CHEBI:597326"/>
    </ligand>
</feature>
<sequence>MMKIYKDITETTGNTPLVRLNRVIDPLRNVVLVKIEGFNPCSSVKDRVAVNMIKRAVENGHILKDTTVIEPTSGNTGIGLAMTCAALGLKLKLVMPDSMSKERKVLLKYLGAEILQTPGSCGMKGCIDKAYEIKGNTKNSFIPYQFSNPDNPGIHIKTTAREILDDTEGNIDIFVAGVGTGGTFSGVASVLKKFNEKIEAVVVEPENSAVISGEVPGSHKIQGIGAGFIPENLDTKLIDEIVKVSDQQAFDYMSKMAKQEGIFCGISSGAVIAACKKLSDRKENEGKTIVAILPDTGDRYLSLLGSG</sequence>
<keyword evidence="5 12" id="KW-0028">Amino-acid biosynthesis</keyword>
<dbReference type="InterPro" id="IPR001926">
    <property type="entry name" value="TrpB-like_PALP"/>
</dbReference>
<dbReference type="FunFam" id="3.40.50.1100:FF:000067">
    <property type="entry name" value="Cysteine synthase"/>
    <property type="match status" value="1"/>
</dbReference>
<evidence type="ECO:0000256" key="1">
    <source>
        <dbReference type="ARBA" id="ARBA00001933"/>
    </source>
</evidence>
<dbReference type="PANTHER" id="PTHR10314">
    <property type="entry name" value="CYSTATHIONINE BETA-SYNTHASE"/>
    <property type="match status" value="1"/>
</dbReference>
<evidence type="ECO:0000256" key="2">
    <source>
        <dbReference type="ARBA" id="ARBA00004962"/>
    </source>
</evidence>
<evidence type="ECO:0000313" key="14">
    <source>
        <dbReference type="EMBL" id="PLX15161.1"/>
    </source>
</evidence>
<dbReference type="GO" id="GO:0005737">
    <property type="term" value="C:cytoplasm"/>
    <property type="evidence" value="ECO:0007669"/>
    <property type="project" value="UniProtKB-ARBA"/>
</dbReference>
<evidence type="ECO:0000256" key="4">
    <source>
        <dbReference type="ARBA" id="ARBA00012681"/>
    </source>
</evidence>
<dbReference type="Proteomes" id="UP000234857">
    <property type="component" value="Unassembled WGS sequence"/>
</dbReference>
<dbReference type="GO" id="GO:0006535">
    <property type="term" value="P:cysteine biosynthetic process from serine"/>
    <property type="evidence" value="ECO:0007669"/>
    <property type="project" value="UniProtKB-UniRule"/>
</dbReference>
<comment type="caution">
    <text evidence="14">The sequence shown here is derived from an EMBL/GenBank/DDBJ whole genome shotgun (WGS) entry which is preliminary data.</text>
</comment>
<evidence type="ECO:0000256" key="7">
    <source>
        <dbReference type="ARBA" id="ARBA00022898"/>
    </source>
</evidence>
<dbReference type="CDD" id="cd01561">
    <property type="entry name" value="CBS_like"/>
    <property type="match status" value="1"/>
</dbReference>
<accession>A0A2N5Z906</accession>
<dbReference type="EC" id="2.5.1.47" evidence="4 12"/>
<evidence type="ECO:0000256" key="6">
    <source>
        <dbReference type="ARBA" id="ARBA00022679"/>
    </source>
</evidence>
<dbReference type="InterPro" id="IPR005856">
    <property type="entry name" value="Cys_synth"/>
</dbReference>
<feature type="domain" description="Tryptophan synthase beta chain-like PALP" evidence="13">
    <location>
        <begin position="8"/>
        <end position="295"/>
    </location>
</feature>
<gene>
    <name evidence="14" type="primary">cysK</name>
    <name evidence="14" type="ORF">C0601_13600</name>
</gene>
<proteinExistence type="inferred from homology"/>
<dbReference type="InterPro" id="IPR036052">
    <property type="entry name" value="TrpB-like_PALP_sf"/>
</dbReference>
<evidence type="ECO:0000256" key="12">
    <source>
        <dbReference type="RuleBase" id="RU003985"/>
    </source>
</evidence>
<evidence type="ECO:0000256" key="10">
    <source>
        <dbReference type="PIRSR" id="PIRSR605856-50"/>
    </source>
</evidence>
<evidence type="ECO:0000256" key="3">
    <source>
        <dbReference type="ARBA" id="ARBA00007103"/>
    </source>
</evidence>
<dbReference type="InterPro" id="IPR001216">
    <property type="entry name" value="P-phosphate_BS"/>
</dbReference>
<dbReference type="EMBL" id="PKTG01000146">
    <property type="protein sequence ID" value="PLX15161.1"/>
    <property type="molecule type" value="Genomic_DNA"/>
</dbReference>
<comment type="catalytic activity">
    <reaction evidence="9 12">
        <text>O-acetyl-L-serine + hydrogen sulfide = L-cysteine + acetate</text>
        <dbReference type="Rhea" id="RHEA:14829"/>
        <dbReference type="ChEBI" id="CHEBI:29919"/>
        <dbReference type="ChEBI" id="CHEBI:30089"/>
        <dbReference type="ChEBI" id="CHEBI:35235"/>
        <dbReference type="ChEBI" id="CHEBI:58340"/>
        <dbReference type="EC" id="2.5.1.47"/>
    </reaction>
</comment>
<comment type="similarity">
    <text evidence="3 12">Belongs to the cysteine synthase/cystathionine beta-synthase family.</text>
</comment>
<dbReference type="GO" id="GO:0004124">
    <property type="term" value="F:cysteine synthase activity"/>
    <property type="evidence" value="ECO:0007669"/>
    <property type="project" value="UniProtKB-UniRule"/>
</dbReference>
<dbReference type="NCBIfam" id="TIGR01136">
    <property type="entry name" value="cysKM"/>
    <property type="match status" value="1"/>
</dbReference>
<name>A0A2N5Z906_MUIH1</name>
<dbReference type="NCBIfam" id="TIGR01139">
    <property type="entry name" value="cysK"/>
    <property type="match status" value="1"/>
</dbReference>
<dbReference type="AlphaFoldDB" id="A0A2N5Z906"/>
<dbReference type="Pfam" id="PF00291">
    <property type="entry name" value="PALP"/>
    <property type="match status" value="1"/>
</dbReference>
<evidence type="ECO:0000256" key="5">
    <source>
        <dbReference type="ARBA" id="ARBA00022605"/>
    </source>
</evidence>
<organism evidence="14 15">
    <name type="scientific">Muiribacterium halophilum</name>
    <dbReference type="NCBI Taxonomy" id="2053465"/>
    <lineage>
        <taxon>Bacteria</taxon>
        <taxon>Candidatus Muiribacteriota</taxon>
        <taxon>Candidatus Muiribacteriia</taxon>
        <taxon>Candidatus Muiribacteriales</taxon>
        <taxon>Candidatus Muiribacteriaceae</taxon>
        <taxon>Candidatus Muiribacterium</taxon>
    </lineage>
</organism>
<keyword evidence="7 10" id="KW-0663">Pyridoxal phosphate</keyword>
<feature type="binding site" evidence="10">
    <location>
        <position position="75"/>
    </location>
    <ligand>
        <name>pyridoxal 5'-phosphate</name>
        <dbReference type="ChEBI" id="CHEBI:597326"/>
    </ligand>
</feature>
<evidence type="ECO:0000256" key="9">
    <source>
        <dbReference type="ARBA" id="ARBA00047931"/>
    </source>
</evidence>
<keyword evidence="6 12" id="KW-0808">Transferase</keyword>
<evidence type="ECO:0000259" key="13">
    <source>
        <dbReference type="Pfam" id="PF00291"/>
    </source>
</evidence>
<comment type="pathway">
    <text evidence="2">Amino-acid biosynthesis; L-cysteine biosynthesis; L-cysteine from L-serine: step 2/2.</text>
</comment>
<feature type="modified residue" description="N6-(pyridoxal phosphate)lysine" evidence="11">
    <location>
        <position position="45"/>
    </location>
</feature>
<dbReference type="SUPFAM" id="SSF53686">
    <property type="entry name" value="Tryptophan synthase beta subunit-like PLP-dependent enzymes"/>
    <property type="match status" value="1"/>
</dbReference>
<evidence type="ECO:0000313" key="15">
    <source>
        <dbReference type="Proteomes" id="UP000234857"/>
    </source>
</evidence>
<dbReference type="Gene3D" id="3.40.50.1100">
    <property type="match status" value="2"/>
</dbReference>
<dbReference type="InterPro" id="IPR050214">
    <property type="entry name" value="Cys_Synth/Cystath_Beta-Synth"/>
</dbReference>
<protein>
    <recommendedName>
        <fullName evidence="4 12">Cysteine synthase</fullName>
        <ecNumber evidence="4 12">2.5.1.47</ecNumber>
    </recommendedName>
</protein>
<dbReference type="PROSITE" id="PS00901">
    <property type="entry name" value="CYS_SYNTHASE"/>
    <property type="match status" value="1"/>
</dbReference>
<comment type="cofactor">
    <cofactor evidence="1 10 12">
        <name>pyridoxal 5'-phosphate</name>
        <dbReference type="ChEBI" id="CHEBI:597326"/>
    </cofactor>
</comment>
<evidence type="ECO:0000256" key="11">
    <source>
        <dbReference type="PIRSR" id="PIRSR605856-51"/>
    </source>
</evidence>
<dbReference type="InterPro" id="IPR005859">
    <property type="entry name" value="CysK"/>
</dbReference>
<feature type="binding site" evidence="10">
    <location>
        <position position="267"/>
    </location>
    <ligand>
        <name>pyridoxal 5'-phosphate</name>
        <dbReference type="ChEBI" id="CHEBI:597326"/>
    </ligand>
</feature>
<reference evidence="14 15" key="1">
    <citation type="submission" date="2017-11" db="EMBL/GenBank/DDBJ databases">
        <title>Genome-resolved metagenomics identifies genetic mobility, metabolic interactions, and unexpected diversity in perchlorate-reducing communities.</title>
        <authorList>
            <person name="Barnum T.P."/>
            <person name="Figueroa I.A."/>
            <person name="Carlstrom C.I."/>
            <person name="Lucas L.N."/>
            <person name="Engelbrektson A.L."/>
            <person name="Coates J.D."/>
        </authorList>
    </citation>
    <scope>NUCLEOTIDE SEQUENCE [LARGE SCALE GENOMIC DNA]</scope>
    <source>
        <strain evidence="14">BM706</strain>
    </source>
</reference>